<keyword evidence="2" id="KW-0378">Hydrolase</keyword>
<name>A0ABW8AUL2_9FIRM</name>
<evidence type="ECO:0000256" key="1">
    <source>
        <dbReference type="ARBA" id="ARBA00022737"/>
    </source>
</evidence>
<dbReference type="InterPro" id="IPR018337">
    <property type="entry name" value="Cell_wall/Cho-bd_repeat"/>
</dbReference>
<keyword evidence="1" id="KW-0677">Repeat</keyword>
<feature type="chain" id="PRO_5046599018" evidence="3">
    <location>
        <begin position="27"/>
        <end position="800"/>
    </location>
</feature>
<evidence type="ECO:0000313" key="6">
    <source>
        <dbReference type="Proteomes" id="UP001614216"/>
    </source>
</evidence>
<keyword evidence="6" id="KW-1185">Reference proteome</keyword>
<dbReference type="PANTHER" id="PTHR33308:SF9">
    <property type="entry name" value="PEPTIDOGLYCAN HYDROLASE FLGJ"/>
    <property type="match status" value="1"/>
</dbReference>
<organism evidence="5 6">
    <name type="scientific">Dorea amylophila</name>
    <dbReference type="NCBI Taxonomy" id="2981789"/>
    <lineage>
        <taxon>Bacteria</taxon>
        <taxon>Bacillati</taxon>
        <taxon>Bacillota</taxon>
        <taxon>Clostridia</taxon>
        <taxon>Lachnospirales</taxon>
        <taxon>Lachnospiraceae</taxon>
        <taxon>Dorea</taxon>
    </lineage>
</organism>
<protein>
    <submittedName>
        <fullName evidence="5">N-acetylmuramoyl-L-alanine amidase family protein</fullName>
    </submittedName>
</protein>
<dbReference type="Pfam" id="PF01832">
    <property type="entry name" value="Glucosaminidase"/>
    <property type="match status" value="1"/>
</dbReference>
<dbReference type="InterPro" id="IPR002901">
    <property type="entry name" value="MGlyc_endo_b_GlcNAc-like_dom"/>
</dbReference>
<gene>
    <name evidence="5" type="ORF">ACIF0M_00690</name>
</gene>
<reference evidence="5 6" key="1">
    <citation type="submission" date="2024-08" db="EMBL/GenBank/DDBJ databases">
        <authorList>
            <person name="Vancuren S.J."/>
            <person name="Allen-Vercoe E."/>
        </authorList>
    </citation>
    <scope>NUCLEOTIDE SEQUENCE [LARGE SCALE GENOMIC DNA]</scope>
    <source>
        <strain evidence="5 6">16-6-I_42_FAA</strain>
    </source>
</reference>
<dbReference type="InterPro" id="IPR051056">
    <property type="entry name" value="Glycosyl_Hydrolase_73"/>
</dbReference>
<dbReference type="Gene3D" id="1.10.530.10">
    <property type="match status" value="1"/>
</dbReference>
<comment type="caution">
    <text evidence="5">The sequence shown here is derived from an EMBL/GenBank/DDBJ whole genome shotgun (WGS) entry which is preliminary data.</text>
</comment>
<dbReference type="Pfam" id="PF19127">
    <property type="entry name" value="Choline_bind_3"/>
    <property type="match status" value="5"/>
</dbReference>
<dbReference type="Pfam" id="PF01473">
    <property type="entry name" value="Choline_bind_1"/>
    <property type="match status" value="1"/>
</dbReference>
<feature type="signal peptide" evidence="3">
    <location>
        <begin position="1"/>
        <end position="26"/>
    </location>
</feature>
<proteinExistence type="predicted"/>
<dbReference type="Gene3D" id="2.10.270.10">
    <property type="entry name" value="Cholin Binding"/>
    <property type="match status" value="4"/>
</dbReference>
<dbReference type="SMART" id="SM00047">
    <property type="entry name" value="LYZ2"/>
    <property type="match status" value="1"/>
</dbReference>
<sequence>MEKKLKCLTAIICMLTVIGTNSIVFAANERNEIDENITENEEIVDDSVDESKIDDIKKTDTHEEQTEVIDFDNPENTIQDNSVISVDENGNVFSIDDDNGGVVQDEIATYARTASPKIVNFRANQAGNAVNDVTTYTEYKTGASGYVYGKSGADAAYLGEENGKIKFMQSGVVGLVDKSKVQVVNLNSVKTYSNYYANGSSIIHQICMNMTISGYGGTTNIGPQQSYMKTGTTYYSYDGHYFYTNYTTMISDYKNNTRTNSINPNNPYYNYYQYLPLRGKSSYSGNELVNIINTHASKASKMYNKGTQFVNNQNTYGVNALIMTGVGALESAWGTSSISQQKNNLFGLNAVDSSPGQSANTFSSVDACIKDFAETYMSKRYLRAGWSYYHGGFLGNKASGINVSYASDPYWGEKIASLVWTMDREGGKKDQNKYAIGIKDTIATDHTSLNVRKEASTSTAKLYSTGVSSNYAFLILGESSGFYRVQSDPVLNNGRTQINTSSGVYSTSGMYAYASKDYIKKINTVSTGNNNNNNNTQNRLVLINGVYYCYRGNSKMYGEQRVNNAWYYFDKSSGAMRTGFVNLGNKTVYYGTDGKMRYGEQRISNAWYYFDKVSGAMRTGFVNLGNKTVYYGTDGKMRYGEQRISNAWYYFDKVSGAMRTGFVNLGNKTVYYGTDGKMRYGEQRISNAWYYFDKVSGAMRTGFVNLGNKTVYYGTDGKMRYGEQRISNAWYCFDKVSGAMRTGFVNLGNKTVYYGTDGKMRYGEQRISNAWYCFDKVSGAMQIDSWYNGHYYGKDGVRKK</sequence>
<dbReference type="Proteomes" id="UP001614216">
    <property type="component" value="Unassembled WGS sequence"/>
</dbReference>
<evidence type="ECO:0000256" key="3">
    <source>
        <dbReference type="SAM" id="SignalP"/>
    </source>
</evidence>
<dbReference type="RefSeq" id="WP_396568809.1">
    <property type="nucleotide sequence ID" value="NZ_JBITRD010000002.1"/>
</dbReference>
<dbReference type="PANTHER" id="PTHR33308">
    <property type="entry name" value="PEPTIDOGLYCAN HYDROLASE FLGJ"/>
    <property type="match status" value="1"/>
</dbReference>
<evidence type="ECO:0000256" key="2">
    <source>
        <dbReference type="ARBA" id="ARBA00022801"/>
    </source>
</evidence>
<evidence type="ECO:0000259" key="4">
    <source>
        <dbReference type="SMART" id="SM00047"/>
    </source>
</evidence>
<evidence type="ECO:0000313" key="5">
    <source>
        <dbReference type="EMBL" id="MFI7844066.1"/>
    </source>
</evidence>
<dbReference type="SUPFAM" id="SSF69360">
    <property type="entry name" value="Cell wall binding repeat"/>
    <property type="match status" value="2"/>
</dbReference>
<dbReference type="EMBL" id="JBITRD010000002">
    <property type="protein sequence ID" value="MFI7844066.1"/>
    <property type="molecule type" value="Genomic_DNA"/>
</dbReference>
<accession>A0ABW8AUL2</accession>
<feature type="domain" description="Mannosyl-glycoprotein endo-beta-N-acetylglucosamidase-like" evidence="4">
    <location>
        <begin position="280"/>
        <end position="430"/>
    </location>
</feature>
<keyword evidence="3" id="KW-0732">Signal</keyword>